<accession>A0ACC6VRR1</accession>
<dbReference type="Proteomes" id="UP001589559">
    <property type="component" value="Unassembled WGS sequence"/>
</dbReference>
<protein>
    <submittedName>
        <fullName evidence="1">Uncharacterized protein</fullName>
    </submittedName>
</protein>
<proteinExistence type="predicted"/>
<evidence type="ECO:0000313" key="2">
    <source>
        <dbReference type="Proteomes" id="UP001589559"/>
    </source>
</evidence>
<dbReference type="EMBL" id="JBHMAK010000017">
    <property type="protein sequence ID" value="MFB9813843.1"/>
    <property type="molecule type" value="Genomic_DNA"/>
</dbReference>
<comment type="caution">
    <text evidence="1">The sequence shown here is derived from an EMBL/GenBank/DDBJ whole genome shotgun (WGS) entry which is preliminary data.</text>
</comment>
<keyword evidence="2" id="KW-1185">Reference proteome</keyword>
<reference evidence="1" key="1">
    <citation type="submission" date="2024-09" db="EMBL/GenBank/DDBJ databases">
        <authorList>
            <person name="Sun Q."/>
            <person name="Mori K."/>
        </authorList>
    </citation>
    <scope>NUCLEOTIDE SEQUENCE</scope>
    <source>
        <strain evidence="1">JCM 19018</strain>
    </source>
</reference>
<evidence type="ECO:0000313" key="1">
    <source>
        <dbReference type="EMBL" id="MFB9813843.1"/>
    </source>
</evidence>
<sequence>MTEPTVVVLDEGDNLPETDILDVLQRISDILSIAICHEISLGVSRRRKYPPRTERL</sequence>
<gene>
    <name evidence="1" type="ORF">ACFFN7_21185</name>
</gene>
<organism evidence="1 2">
    <name type="scientific">Haloarcula sebkhae</name>
    <dbReference type="NCBI Taxonomy" id="932660"/>
    <lineage>
        <taxon>Archaea</taxon>
        <taxon>Methanobacteriati</taxon>
        <taxon>Methanobacteriota</taxon>
        <taxon>Stenosarchaea group</taxon>
        <taxon>Halobacteria</taxon>
        <taxon>Halobacteriales</taxon>
        <taxon>Haloarculaceae</taxon>
        <taxon>Haloarcula</taxon>
    </lineage>
</organism>
<name>A0ACC6VRR1_9EURY</name>